<keyword evidence="2" id="KW-0378">Hydrolase</keyword>
<dbReference type="Gene3D" id="3.50.30.60">
    <property type="entry name" value="LD-carboxypeptidase A C-terminal domain-like"/>
    <property type="match status" value="1"/>
</dbReference>
<organism evidence="5 6">
    <name type="scientific">Mogibacterium kristiansenii</name>
    <dbReference type="NCBI Taxonomy" id="2606708"/>
    <lineage>
        <taxon>Bacteria</taxon>
        <taxon>Bacillati</taxon>
        <taxon>Bacillota</taxon>
        <taxon>Clostridia</taxon>
        <taxon>Peptostreptococcales</taxon>
        <taxon>Anaerovoracaceae</taxon>
        <taxon>Mogibacterium</taxon>
    </lineage>
</organism>
<dbReference type="GO" id="GO:0004180">
    <property type="term" value="F:carboxypeptidase activity"/>
    <property type="evidence" value="ECO:0007669"/>
    <property type="project" value="UniProtKB-KW"/>
</dbReference>
<dbReference type="Pfam" id="PF02016">
    <property type="entry name" value="Peptidase_S66"/>
    <property type="match status" value="1"/>
</dbReference>
<evidence type="ECO:0000259" key="4">
    <source>
        <dbReference type="Pfam" id="PF17676"/>
    </source>
</evidence>
<keyword evidence="5" id="KW-0645">Protease</keyword>
<dbReference type="Proteomes" id="UP000469424">
    <property type="component" value="Unassembled WGS sequence"/>
</dbReference>
<dbReference type="InterPro" id="IPR003507">
    <property type="entry name" value="S66_fam"/>
</dbReference>
<feature type="domain" description="LD-carboxypeptidase C-terminal" evidence="4">
    <location>
        <begin position="197"/>
        <end position="315"/>
    </location>
</feature>
<dbReference type="Pfam" id="PF17676">
    <property type="entry name" value="Peptidase_S66C"/>
    <property type="match status" value="1"/>
</dbReference>
<dbReference type="InterPro" id="IPR040921">
    <property type="entry name" value="Peptidase_S66C"/>
</dbReference>
<dbReference type="RefSeq" id="WP_154553456.1">
    <property type="nucleotide sequence ID" value="NZ_JBJESO010000004.1"/>
</dbReference>
<dbReference type="AlphaFoldDB" id="A0A6N7XJX9"/>
<evidence type="ECO:0000313" key="5">
    <source>
        <dbReference type="EMBL" id="MST69901.1"/>
    </source>
</evidence>
<name>A0A6N7XJX9_9FIRM</name>
<evidence type="ECO:0000256" key="1">
    <source>
        <dbReference type="ARBA" id="ARBA00010233"/>
    </source>
</evidence>
<protein>
    <submittedName>
        <fullName evidence="5">LD-carboxypeptidase</fullName>
    </submittedName>
</protein>
<dbReference type="SUPFAM" id="SSF52317">
    <property type="entry name" value="Class I glutamine amidotransferase-like"/>
    <property type="match status" value="1"/>
</dbReference>
<dbReference type="InterPro" id="IPR027461">
    <property type="entry name" value="Carboxypeptidase_A_C_sf"/>
</dbReference>
<dbReference type="PIRSF" id="PIRSF028757">
    <property type="entry name" value="LD-carboxypeptidase"/>
    <property type="match status" value="1"/>
</dbReference>
<dbReference type="InterPro" id="IPR027478">
    <property type="entry name" value="LdcA_N"/>
</dbReference>
<dbReference type="InterPro" id="IPR029062">
    <property type="entry name" value="Class_I_gatase-like"/>
</dbReference>
<keyword evidence="5" id="KW-0121">Carboxypeptidase</keyword>
<accession>A0A6N7XJX9</accession>
<reference evidence="5 6" key="1">
    <citation type="submission" date="2019-08" db="EMBL/GenBank/DDBJ databases">
        <title>In-depth cultivation of the pig gut microbiome towards novel bacterial diversity and tailored functional studies.</title>
        <authorList>
            <person name="Wylensek D."/>
            <person name="Hitch T.C.A."/>
            <person name="Clavel T."/>
        </authorList>
    </citation>
    <scope>NUCLEOTIDE SEQUENCE [LARGE SCALE GENOMIC DNA]</scope>
    <source>
        <strain evidence="5 6">WCA-MUC-591-APC-4B</strain>
    </source>
</reference>
<dbReference type="CDD" id="cd07062">
    <property type="entry name" value="Peptidase_S66_mccF_like"/>
    <property type="match status" value="1"/>
</dbReference>
<evidence type="ECO:0000259" key="3">
    <source>
        <dbReference type="Pfam" id="PF02016"/>
    </source>
</evidence>
<evidence type="ECO:0000313" key="6">
    <source>
        <dbReference type="Proteomes" id="UP000469424"/>
    </source>
</evidence>
<feature type="domain" description="LD-carboxypeptidase N-terminal" evidence="3">
    <location>
        <begin position="13"/>
        <end position="130"/>
    </location>
</feature>
<comment type="similarity">
    <text evidence="1">Belongs to the peptidase S66 family.</text>
</comment>
<dbReference type="Gene3D" id="3.40.50.10740">
    <property type="entry name" value="Class I glutamine amidotransferase-like"/>
    <property type="match status" value="1"/>
</dbReference>
<proteinExistence type="inferred from homology"/>
<dbReference type="EMBL" id="VUNA01000001">
    <property type="protein sequence ID" value="MST69901.1"/>
    <property type="molecule type" value="Genomic_DNA"/>
</dbReference>
<dbReference type="InterPro" id="IPR040449">
    <property type="entry name" value="Peptidase_S66_N"/>
</dbReference>
<evidence type="ECO:0000256" key="2">
    <source>
        <dbReference type="ARBA" id="ARBA00022801"/>
    </source>
</evidence>
<gene>
    <name evidence="5" type="ORF">FYJ65_00860</name>
</gene>
<sequence length="329" mass="36665">MIYPKFLRHGDTIGICAPSAGVGHKIESFEQSLSVLKGEGYHIRETAGVRTDSERSASGAVRGKELQELVEDKNVSAILSASGGDYAPEMLPFVDWERIRENPKWIIGASDPTNLLFPVTTNLDIATMYGFNAGTFDWQPLHPFQERMLRVLKGDIGIQESFQYYDDKRDFSDNPILEGEVYWDSRMDGEKAPVSFEGRLIGGCIDCIGKLIGTPYDGTHQFLDRYASEGIIWYFDPFAMNAETLYLTMLQMKACGYFRGATGILFGRVMFDGGSSDEDYLDLLTRCFDVPIILNCDIGHVKPCMTLINGSFATVQCGDGIGTIEMRLE</sequence>
<dbReference type="SUPFAM" id="SSF141986">
    <property type="entry name" value="LD-carboxypeptidase A C-terminal domain-like"/>
    <property type="match status" value="1"/>
</dbReference>
<dbReference type="PANTHER" id="PTHR30237">
    <property type="entry name" value="MURAMOYLTETRAPEPTIDE CARBOXYPEPTIDASE"/>
    <property type="match status" value="1"/>
</dbReference>
<comment type="caution">
    <text evidence="5">The sequence shown here is derived from an EMBL/GenBank/DDBJ whole genome shotgun (WGS) entry which is preliminary data.</text>
</comment>
<dbReference type="PANTHER" id="PTHR30237:SF5">
    <property type="entry name" value="CARBOXYPEPTIDASE VC_A0337-RELATED"/>
    <property type="match status" value="1"/>
</dbReference>
<keyword evidence="6" id="KW-1185">Reference proteome</keyword>